<comment type="caution">
    <text evidence="1">The sequence shown here is derived from an EMBL/GenBank/DDBJ whole genome shotgun (WGS) entry which is preliminary data.</text>
</comment>
<evidence type="ECO:0000313" key="1">
    <source>
        <dbReference type="EMBL" id="CCO48420.1"/>
    </source>
</evidence>
<dbReference type="AlphaFoldDB" id="A0AAV2VUY0"/>
<name>A0AAV2VUY0_9VIBR</name>
<dbReference type="Proteomes" id="UP000018211">
    <property type="component" value="Unassembled WGS sequence"/>
</dbReference>
<evidence type="ECO:0000313" key="2">
    <source>
        <dbReference type="Proteomes" id="UP000018211"/>
    </source>
</evidence>
<dbReference type="EMBL" id="CAOF01000145">
    <property type="protein sequence ID" value="CCO48420.1"/>
    <property type="molecule type" value="Genomic_DNA"/>
</dbReference>
<organism evidence="1 2">
    <name type="scientific">Vibrio nigripulchritudo SOn1</name>
    <dbReference type="NCBI Taxonomy" id="1238450"/>
    <lineage>
        <taxon>Bacteria</taxon>
        <taxon>Pseudomonadati</taxon>
        <taxon>Pseudomonadota</taxon>
        <taxon>Gammaproteobacteria</taxon>
        <taxon>Vibrionales</taxon>
        <taxon>Vibrionaceae</taxon>
        <taxon>Vibrio</taxon>
    </lineage>
</organism>
<dbReference type="Gene3D" id="2.60.120.10">
    <property type="entry name" value="Jelly Rolls"/>
    <property type="match status" value="1"/>
</dbReference>
<protein>
    <submittedName>
        <fullName evidence="1">cAMP-binding protein</fullName>
    </submittedName>
</protein>
<dbReference type="InterPro" id="IPR000595">
    <property type="entry name" value="cNMP-bd_dom"/>
</dbReference>
<dbReference type="RefSeq" id="WP_022612903.1">
    <property type="nucleotide sequence ID" value="NZ_LK391965.1"/>
</dbReference>
<dbReference type="InterPro" id="IPR018490">
    <property type="entry name" value="cNMP-bd_dom_sf"/>
</dbReference>
<sequence length="202" mass="23272">MTQDTPQQPLTKLRAHLSQFVSISDEEWETISESFTVQNFEKDISLLGNGQACRSMFYLCSGITRSYAIDENGRDFTTCFHFNEPSSTVKNLFLTDFSSVIRNEPSQLHFQTLTEVQAVELPTQAISELYERGAKWEKLGRRLSEEAYYHTQQRAMSLLMKTAKQRYAELCEQMPHLIESIPEYYVASYLGITPQSLSRIKS</sequence>
<proteinExistence type="predicted"/>
<dbReference type="CDD" id="cd00038">
    <property type="entry name" value="CAP_ED"/>
    <property type="match status" value="1"/>
</dbReference>
<dbReference type="SUPFAM" id="SSF51206">
    <property type="entry name" value="cAMP-binding domain-like"/>
    <property type="match status" value="1"/>
</dbReference>
<reference evidence="1 2" key="1">
    <citation type="journal article" date="2013" name="ISME J.">
        <title>Comparative genomics of pathogenic lineages of Vibrio nigripulchritudo identifies virulence-associated traits.</title>
        <authorList>
            <person name="Goudenege D."/>
            <person name="Labreuche Y."/>
            <person name="Krin E."/>
            <person name="Ansquer D."/>
            <person name="Mangenot S."/>
            <person name="Calteau A."/>
            <person name="Medigue C."/>
            <person name="Mazel D."/>
            <person name="Polz M.F."/>
            <person name="Le Roux F."/>
        </authorList>
    </citation>
    <scope>NUCLEOTIDE SEQUENCE [LARGE SCALE GENOMIC DNA]</scope>
    <source>
        <strain evidence="1 2">SOn1</strain>
    </source>
</reference>
<accession>A0AAV2VUY0</accession>
<dbReference type="InterPro" id="IPR014710">
    <property type="entry name" value="RmlC-like_jellyroll"/>
</dbReference>
<gene>
    <name evidence="1" type="ORF">VIBNISOn1_520009</name>
</gene>